<dbReference type="EMBL" id="JBHSOZ010000005">
    <property type="protein sequence ID" value="MFC5713360.1"/>
    <property type="molecule type" value="Genomic_DNA"/>
</dbReference>
<evidence type="ECO:0000256" key="1">
    <source>
        <dbReference type="SAM" id="Phobius"/>
    </source>
</evidence>
<evidence type="ECO:0000313" key="3">
    <source>
        <dbReference type="Proteomes" id="UP001596142"/>
    </source>
</evidence>
<reference evidence="3" key="1">
    <citation type="journal article" date="2019" name="Int. J. Syst. Evol. Microbiol.">
        <title>The Global Catalogue of Microorganisms (GCM) 10K type strain sequencing project: providing services to taxonomists for standard genome sequencing and annotation.</title>
        <authorList>
            <consortium name="The Broad Institute Genomics Platform"/>
            <consortium name="The Broad Institute Genome Sequencing Center for Infectious Disease"/>
            <person name="Wu L."/>
            <person name="Ma J."/>
        </authorList>
    </citation>
    <scope>NUCLEOTIDE SEQUENCE [LARGE SCALE GENOMIC DNA]</scope>
    <source>
        <strain evidence="3">CECT 7184</strain>
    </source>
</reference>
<dbReference type="Pfam" id="PF07136">
    <property type="entry name" value="DUF1385"/>
    <property type="match status" value="1"/>
</dbReference>
<feature type="transmembrane region" description="Helical" evidence="1">
    <location>
        <begin position="138"/>
        <end position="160"/>
    </location>
</feature>
<keyword evidence="1" id="KW-1133">Transmembrane helix</keyword>
<feature type="transmembrane region" description="Helical" evidence="1">
    <location>
        <begin position="54"/>
        <end position="71"/>
    </location>
</feature>
<dbReference type="RefSeq" id="WP_385941096.1">
    <property type="nucleotide sequence ID" value="NZ_JBHSOZ010000005.1"/>
</dbReference>
<comment type="caution">
    <text evidence="2">The sequence shown here is derived from an EMBL/GenBank/DDBJ whole genome shotgun (WGS) entry which is preliminary data.</text>
</comment>
<gene>
    <name evidence="2" type="ORF">ACFPU1_11235</name>
</gene>
<dbReference type="Proteomes" id="UP001596142">
    <property type="component" value="Unassembled WGS sequence"/>
</dbReference>
<proteinExistence type="predicted"/>
<feature type="transmembrane region" description="Helical" evidence="1">
    <location>
        <begin position="83"/>
        <end position="99"/>
    </location>
</feature>
<accession>A0ABW0YPR4</accession>
<sequence>MTKGLSYQKGILFFGRRFAGGAHVEEGQIQTWTAPLTIKTLWKAVRYVFGSLPWWYKGTAFFLCSAILLTQSWLWPTWNVPDLPWYILVLFFFGSHFMFPKEWKKFHGAEHKLFSCKGNVDRADLTALKRASITNRYCSTNIAFLYFCFLLMGTLMFQFFTGWENAIAASAYGSVPASFFSHRILQKRRGARVREPLLKISFLLQRKVTCADPERIHLLAAIDGYKAFAKQEFPQLPIVECNKPRTEKEEL</sequence>
<name>A0ABW0YPR4_9BACI</name>
<keyword evidence="3" id="KW-1185">Reference proteome</keyword>
<keyword evidence="1" id="KW-0812">Transmembrane</keyword>
<keyword evidence="1" id="KW-0472">Membrane</keyword>
<dbReference type="InterPro" id="IPR010787">
    <property type="entry name" value="DUF1385"/>
</dbReference>
<feature type="transmembrane region" description="Helical" evidence="1">
    <location>
        <begin position="166"/>
        <end position="185"/>
    </location>
</feature>
<evidence type="ECO:0000313" key="2">
    <source>
        <dbReference type="EMBL" id="MFC5713360.1"/>
    </source>
</evidence>
<protein>
    <submittedName>
        <fullName evidence="2">DUF1385 domain-containing protein</fullName>
    </submittedName>
</protein>
<organism evidence="2 3">
    <name type="scientific">Thalassorhabdus alkalitolerans</name>
    <dbReference type="NCBI Taxonomy" id="2282697"/>
    <lineage>
        <taxon>Bacteria</taxon>
        <taxon>Bacillati</taxon>
        <taxon>Bacillota</taxon>
        <taxon>Bacilli</taxon>
        <taxon>Bacillales</taxon>
        <taxon>Bacillaceae</taxon>
        <taxon>Thalassorhabdus</taxon>
    </lineage>
</organism>